<organism evidence="2 3">
    <name type="scientific">Oricola thermophila</name>
    <dbReference type="NCBI Taxonomy" id="2742145"/>
    <lineage>
        <taxon>Bacteria</taxon>
        <taxon>Pseudomonadati</taxon>
        <taxon>Pseudomonadota</taxon>
        <taxon>Alphaproteobacteria</taxon>
        <taxon>Hyphomicrobiales</taxon>
        <taxon>Ahrensiaceae</taxon>
        <taxon>Oricola</taxon>
    </lineage>
</organism>
<evidence type="ECO:0000313" key="3">
    <source>
        <dbReference type="Proteomes" id="UP000509367"/>
    </source>
</evidence>
<keyword evidence="1" id="KW-0812">Transmembrane</keyword>
<dbReference type="InterPro" id="IPR018692">
    <property type="entry name" value="DUF2189"/>
</dbReference>
<evidence type="ECO:0000313" key="2">
    <source>
        <dbReference type="EMBL" id="QKV17222.1"/>
    </source>
</evidence>
<dbReference type="EMBL" id="CP054836">
    <property type="protein sequence ID" value="QKV17222.1"/>
    <property type="molecule type" value="Genomic_DNA"/>
</dbReference>
<keyword evidence="3" id="KW-1185">Reference proteome</keyword>
<dbReference type="KEGG" id="orm:HTY61_01440"/>
<reference evidence="2 3" key="1">
    <citation type="submission" date="2020-06" db="EMBL/GenBank/DDBJ databases">
        <title>Oricola thermophila sp. nov. isolated from a tidal sediments.</title>
        <authorList>
            <person name="Kwon K.K."/>
            <person name="Yang S.-H."/>
            <person name="Park M.-J."/>
        </authorList>
    </citation>
    <scope>NUCLEOTIDE SEQUENCE [LARGE SCALE GENOMIC DNA]</scope>
    <source>
        <strain evidence="2 3">MEBiC13590</strain>
    </source>
</reference>
<dbReference type="Pfam" id="PF09955">
    <property type="entry name" value="DUF2189"/>
    <property type="match status" value="1"/>
</dbReference>
<feature type="transmembrane region" description="Helical" evidence="1">
    <location>
        <begin position="123"/>
        <end position="148"/>
    </location>
</feature>
<protein>
    <submittedName>
        <fullName evidence="2">DUF2189 domain-containing protein</fullName>
    </submittedName>
</protein>
<feature type="transmembrane region" description="Helical" evidence="1">
    <location>
        <begin position="45"/>
        <end position="67"/>
    </location>
</feature>
<proteinExistence type="predicted"/>
<dbReference type="AlphaFoldDB" id="A0A6N1VDC2"/>
<dbReference type="RefSeq" id="WP_175275118.1">
    <property type="nucleotide sequence ID" value="NZ_CP054836.1"/>
</dbReference>
<feature type="transmembrane region" description="Helical" evidence="1">
    <location>
        <begin position="73"/>
        <end position="92"/>
    </location>
</feature>
<feature type="transmembrane region" description="Helical" evidence="1">
    <location>
        <begin position="227"/>
        <end position="251"/>
    </location>
</feature>
<evidence type="ECO:0000256" key="1">
    <source>
        <dbReference type="SAM" id="Phobius"/>
    </source>
</evidence>
<accession>A0A6N1VDC2</accession>
<keyword evidence="1" id="KW-1133">Transmembrane helix</keyword>
<sequence>MTAKRKSDGAVARSPAMPQVNRIAFGDLAEVLRAGLSDFARAPQYGLFFGGVYAAGGIIIALSLTIWKIPWMIYPVAIGFPLIGPFVAVGLYEVSRRIGAGRPLDWRGVLGVIWLQRQRELGWMAFVMLFVFWVWMYQVRLLVALILSRMSFSTFDRFIEIVFTTPQGWIFLAVGHVVGGALALVLFSVTVISIPLLLDREADFVTAMITSVKTVLASPAPMISWGIFVTLAVIAASVPLFVGLVVVLPVLGHATWHLYRKAIQAP</sequence>
<dbReference type="Proteomes" id="UP000509367">
    <property type="component" value="Chromosome"/>
</dbReference>
<name>A0A6N1VDC2_9HYPH</name>
<gene>
    <name evidence="2" type="ORF">HTY61_01440</name>
</gene>
<keyword evidence="1" id="KW-0472">Membrane</keyword>
<feature type="transmembrane region" description="Helical" evidence="1">
    <location>
        <begin position="168"/>
        <end position="192"/>
    </location>
</feature>